<dbReference type="InterPro" id="IPR004107">
    <property type="entry name" value="Integrase_SAM-like_N"/>
</dbReference>
<evidence type="ECO:0000256" key="2">
    <source>
        <dbReference type="ARBA" id="ARBA00022908"/>
    </source>
</evidence>
<dbReference type="InterPro" id="IPR011010">
    <property type="entry name" value="DNA_brk_join_enz"/>
</dbReference>
<evidence type="ECO:0000256" key="3">
    <source>
        <dbReference type="ARBA" id="ARBA00023125"/>
    </source>
</evidence>
<accession>A0A1M6KDF2</accession>
<dbReference type="Gene3D" id="3.30.160.60">
    <property type="entry name" value="Classic Zinc Finger"/>
    <property type="match status" value="1"/>
</dbReference>
<dbReference type="PROSITE" id="PS51900">
    <property type="entry name" value="CB"/>
    <property type="match status" value="1"/>
</dbReference>
<dbReference type="STRING" id="1121322.SAMN02745136_00411"/>
<dbReference type="GO" id="GO:0003677">
    <property type="term" value="F:DNA binding"/>
    <property type="evidence" value="ECO:0007669"/>
    <property type="project" value="UniProtKB-UniRule"/>
</dbReference>
<feature type="domain" description="Core-binding (CB)" evidence="5">
    <location>
        <begin position="66"/>
        <end position="149"/>
    </location>
</feature>
<dbReference type="Proteomes" id="UP000184386">
    <property type="component" value="Unassembled WGS sequence"/>
</dbReference>
<evidence type="ECO:0000256" key="4">
    <source>
        <dbReference type="PROSITE-ProRule" id="PRU01248"/>
    </source>
</evidence>
<dbReference type="PANTHER" id="PTHR30629:SF2">
    <property type="entry name" value="PROPHAGE INTEGRASE INTS-RELATED"/>
    <property type="match status" value="1"/>
</dbReference>
<dbReference type="Pfam" id="PF14659">
    <property type="entry name" value="Phage_int_SAM_3"/>
    <property type="match status" value="1"/>
</dbReference>
<dbReference type="InterPro" id="IPR010998">
    <property type="entry name" value="Integrase_recombinase_N"/>
</dbReference>
<dbReference type="PANTHER" id="PTHR30629">
    <property type="entry name" value="PROPHAGE INTEGRASE"/>
    <property type="match status" value="1"/>
</dbReference>
<evidence type="ECO:0000313" key="7">
    <source>
        <dbReference type="Proteomes" id="UP000184386"/>
    </source>
</evidence>
<evidence type="ECO:0000259" key="5">
    <source>
        <dbReference type="PROSITE" id="PS51900"/>
    </source>
</evidence>
<evidence type="ECO:0000313" key="6">
    <source>
        <dbReference type="EMBL" id="SHJ56938.1"/>
    </source>
</evidence>
<dbReference type="EMBL" id="FRAC01000006">
    <property type="protein sequence ID" value="SHJ56938.1"/>
    <property type="molecule type" value="Genomic_DNA"/>
</dbReference>
<organism evidence="6 7">
    <name type="scientific">Anaerocolumna jejuensis DSM 15929</name>
    <dbReference type="NCBI Taxonomy" id="1121322"/>
    <lineage>
        <taxon>Bacteria</taxon>
        <taxon>Bacillati</taxon>
        <taxon>Bacillota</taxon>
        <taxon>Clostridia</taxon>
        <taxon>Lachnospirales</taxon>
        <taxon>Lachnospiraceae</taxon>
        <taxon>Anaerocolumna</taxon>
    </lineage>
</organism>
<name>A0A1M6KDF2_9FIRM</name>
<comment type="similarity">
    <text evidence="1">Belongs to the 'phage' integrase family.</text>
</comment>
<gene>
    <name evidence="6" type="ORF">SAMN02745136_00411</name>
</gene>
<keyword evidence="3 4" id="KW-0238">DNA-binding</keyword>
<dbReference type="InterPro" id="IPR050808">
    <property type="entry name" value="Phage_Integrase"/>
</dbReference>
<dbReference type="InterPro" id="IPR044068">
    <property type="entry name" value="CB"/>
</dbReference>
<dbReference type="RefSeq" id="WP_073272424.1">
    <property type="nucleotide sequence ID" value="NZ_FRAC01000006.1"/>
</dbReference>
<dbReference type="AlphaFoldDB" id="A0A1M6KDF2"/>
<proteinExistence type="inferred from homology"/>
<evidence type="ECO:0000256" key="1">
    <source>
        <dbReference type="ARBA" id="ARBA00008857"/>
    </source>
</evidence>
<dbReference type="SUPFAM" id="SSF56349">
    <property type="entry name" value="DNA breaking-rejoining enzymes"/>
    <property type="match status" value="1"/>
</dbReference>
<reference evidence="6 7" key="1">
    <citation type="submission" date="2016-11" db="EMBL/GenBank/DDBJ databases">
        <authorList>
            <person name="Jaros S."/>
            <person name="Januszkiewicz K."/>
            <person name="Wedrychowicz H."/>
        </authorList>
    </citation>
    <scope>NUCLEOTIDE SEQUENCE [LARGE SCALE GENOMIC DNA]</scope>
    <source>
        <strain evidence="6 7">DSM 15929</strain>
    </source>
</reference>
<protein>
    <submittedName>
        <fullName evidence="6">Phage integrase, N-terminal SAM-like domain</fullName>
    </submittedName>
</protein>
<sequence length="204" mass="23986">MGKDLNGKELGTGIMQRKDGRYVGRFTNRFGQRQEVKSHDLKELKTLLNTAIYEDTNHMNLCKTSITLDKWFKTWMEHYKENTICANTKRRYMEIYRMHISPVLGKMKLLDITQLQILQLLKKMDAKGLQFESRNKVRILLQDMFDKAMINDMIYKNPAKGIKLGAHDKKEPRVLTPEEQASFFECSKGRPFMTTFLLLPYLQV</sequence>
<dbReference type="GO" id="GO:0015074">
    <property type="term" value="P:DNA integration"/>
    <property type="evidence" value="ECO:0007669"/>
    <property type="project" value="UniProtKB-KW"/>
</dbReference>
<keyword evidence="7" id="KW-1185">Reference proteome</keyword>
<keyword evidence="2" id="KW-0229">DNA integration</keyword>
<dbReference type="Gene3D" id="1.10.150.130">
    <property type="match status" value="1"/>
</dbReference>